<reference evidence="2 3" key="1">
    <citation type="journal article" date="2018" name="Nat. Ecol. Evol.">
        <title>Pezizomycetes genomes reveal the molecular basis of ectomycorrhizal truffle lifestyle.</title>
        <authorList>
            <person name="Murat C."/>
            <person name="Payen T."/>
            <person name="Noel B."/>
            <person name="Kuo A."/>
            <person name="Morin E."/>
            <person name="Chen J."/>
            <person name="Kohler A."/>
            <person name="Krizsan K."/>
            <person name="Balestrini R."/>
            <person name="Da Silva C."/>
            <person name="Montanini B."/>
            <person name="Hainaut M."/>
            <person name="Levati E."/>
            <person name="Barry K.W."/>
            <person name="Belfiori B."/>
            <person name="Cichocki N."/>
            <person name="Clum A."/>
            <person name="Dockter R.B."/>
            <person name="Fauchery L."/>
            <person name="Guy J."/>
            <person name="Iotti M."/>
            <person name="Le Tacon F."/>
            <person name="Lindquist E.A."/>
            <person name="Lipzen A."/>
            <person name="Malagnac F."/>
            <person name="Mello A."/>
            <person name="Molinier V."/>
            <person name="Miyauchi S."/>
            <person name="Poulain J."/>
            <person name="Riccioni C."/>
            <person name="Rubini A."/>
            <person name="Sitrit Y."/>
            <person name="Splivallo R."/>
            <person name="Traeger S."/>
            <person name="Wang M."/>
            <person name="Zifcakova L."/>
            <person name="Wipf D."/>
            <person name="Zambonelli A."/>
            <person name="Paolocci F."/>
            <person name="Nowrousian M."/>
            <person name="Ottonello S."/>
            <person name="Baldrian P."/>
            <person name="Spatafora J.W."/>
            <person name="Henrissat B."/>
            <person name="Nagy L.G."/>
            <person name="Aury J.M."/>
            <person name="Wincker P."/>
            <person name="Grigoriev I.V."/>
            <person name="Bonfante P."/>
            <person name="Martin F.M."/>
        </authorList>
    </citation>
    <scope>NUCLEOTIDE SEQUENCE [LARGE SCALE GENOMIC DNA]</scope>
    <source>
        <strain evidence="2 3">RN42</strain>
    </source>
</reference>
<dbReference type="AlphaFoldDB" id="A0A3N4IN21"/>
<feature type="region of interest" description="Disordered" evidence="1">
    <location>
        <begin position="1"/>
        <end position="68"/>
    </location>
</feature>
<evidence type="ECO:0000313" key="3">
    <source>
        <dbReference type="Proteomes" id="UP000275078"/>
    </source>
</evidence>
<evidence type="ECO:0000313" key="2">
    <source>
        <dbReference type="EMBL" id="RPA82984.1"/>
    </source>
</evidence>
<proteinExistence type="predicted"/>
<sequence>MAKGHHKKKAQGSTESAPCATDKADTETTYSSMSCKSKTKTATTNVRRHSLGKSAARQARNDKITTSSTAASNRFSALSVFDCSSSEDDKDSDDNSKASDSDNDSDDDFLSGRGKYISKTMWENADLPEATRVLDRVLTSEWTYITIDDYCESVVEMARNCFDIAVDPRTIFLTGSPFRNSHIMYASPGTHPGGYFVMHEEGYWCKLVAEDEEGLEDAFDGWDFSFYQAEIPPTADWAEWI</sequence>
<organism evidence="2 3">
    <name type="scientific">Ascobolus immersus RN42</name>
    <dbReference type="NCBI Taxonomy" id="1160509"/>
    <lineage>
        <taxon>Eukaryota</taxon>
        <taxon>Fungi</taxon>
        <taxon>Dikarya</taxon>
        <taxon>Ascomycota</taxon>
        <taxon>Pezizomycotina</taxon>
        <taxon>Pezizomycetes</taxon>
        <taxon>Pezizales</taxon>
        <taxon>Ascobolaceae</taxon>
        <taxon>Ascobolus</taxon>
    </lineage>
</organism>
<dbReference type="EMBL" id="ML119667">
    <property type="protein sequence ID" value="RPA82984.1"/>
    <property type="molecule type" value="Genomic_DNA"/>
</dbReference>
<keyword evidence="3" id="KW-1185">Reference proteome</keyword>
<feature type="compositionally biased region" description="Basic residues" evidence="1">
    <location>
        <begin position="1"/>
        <end position="10"/>
    </location>
</feature>
<name>A0A3N4IN21_ASCIM</name>
<dbReference type="Proteomes" id="UP000275078">
    <property type="component" value="Unassembled WGS sequence"/>
</dbReference>
<gene>
    <name evidence="2" type="ORF">BJ508DRAFT_360687</name>
</gene>
<feature type="compositionally biased region" description="Polar residues" evidence="1">
    <location>
        <begin position="27"/>
        <end position="45"/>
    </location>
</feature>
<protein>
    <submittedName>
        <fullName evidence="2">Uncharacterized protein</fullName>
    </submittedName>
</protein>
<feature type="region of interest" description="Disordered" evidence="1">
    <location>
        <begin position="83"/>
        <end position="109"/>
    </location>
</feature>
<evidence type="ECO:0000256" key="1">
    <source>
        <dbReference type="SAM" id="MobiDB-lite"/>
    </source>
</evidence>
<accession>A0A3N4IN21</accession>